<feature type="transmembrane region" description="Helical" evidence="7">
    <location>
        <begin position="262"/>
        <end position="283"/>
    </location>
</feature>
<dbReference type="KEGG" id="mnt:21404671"/>
<keyword evidence="3 7" id="KW-0812">Transmembrane</keyword>
<keyword evidence="5 7" id="KW-0472">Membrane</keyword>
<dbReference type="Gene3D" id="1.20.1740.10">
    <property type="entry name" value="Amino acid/polyamine transporter I"/>
    <property type="match status" value="1"/>
</dbReference>
<feature type="transmembrane region" description="Helical" evidence="7">
    <location>
        <begin position="196"/>
        <end position="215"/>
    </location>
</feature>
<organism evidence="9 10">
    <name type="scientific">Morus notabilis</name>
    <dbReference type="NCBI Taxonomy" id="981085"/>
    <lineage>
        <taxon>Eukaryota</taxon>
        <taxon>Viridiplantae</taxon>
        <taxon>Streptophyta</taxon>
        <taxon>Embryophyta</taxon>
        <taxon>Tracheophyta</taxon>
        <taxon>Spermatophyta</taxon>
        <taxon>Magnoliopsida</taxon>
        <taxon>eudicotyledons</taxon>
        <taxon>Gunneridae</taxon>
        <taxon>Pentapetalae</taxon>
        <taxon>rosids</taxon>
        <taxon>fabids</taxon>
        <taxon>Rosales</taxon>
        <taxon>Moraceae</taxon>
        <taxon>Moreae</taxon>
        <taxon>Morus</taxon>
    </lineage>
</organism>
<feature type="domain" description="Cationic amino acid transporter C-terminal" evidence="8">
    <location>
        <begin position="508"/>
        <end position="557"/>
    </location>
</feature>
<feature type="region of interest" description="Disordered" evidence="6">
    <location>
        <begin position="1"/>
        <end position="24"/>
    </location>
</feature>
<dbReference type="eggNOG" id="KOG1286">
    <property type="taxonomic scope" value="Eukaryota"/>
</dbReference>
<dbReference type="AlphaFoldDB" id="W9QHY5"/>
<evidence type="ECO:0000256" key="4">
    <source>
        <dbReference type="ARBA" id="ARBA00022989"/>
    </source>
</evidence>
<feature type="transmembrane region" description="Helical" evidence="7">
    <location>
        <begin position="158"/>
        <end position="176"/>
    </location>
</feature>
<feature type="transmembrane region" description="Helical" evidence="7">
    <location>
        <begin position="510"/>
        <end position="529"/>
    </location>
</feature>
<name>W9QHY5_9ROSA</name>
<dbReference type="GO" id="GO:0015171">
    <property type="term" value="F:amino acid transmembrane transporter activity"/>
    <property type="evidence" value="ECO:0007669"/>
    <property type="project" value="TreeGrafter"/>
</dbReference>
<feature type="transmembrane region" description="Helical" evidence="7">
    <location>
        <begin position="535"/>
        <end position="553"/>
    </location>
</feature>
<dbReference type="Pfam" id="PF13906">
    <property type="entry name" value="AA_permease_C"/>
    <property type="match status" value="1"/>
</dbReference>
<dbReference type="EMBL" id="KE343643">
    <property type="protein sequence ID" value="EXB37625.1"/>
    <property type="molecule type" value="Genomic_DNA"/>
</dbReference>
<feature type="transmembrane region" description="Helical" evidence="7">
    <location>
        <begin position="341"/>
        <end position="364"/>
    </location>
</feature>
<feature type="transmembrane region" description="Helical" evidence="7">
    <location>
        <begin position="479"/>
        <end position="498"/>
    </location>
</feature>
<keyword evidence="10" id="KW-1185">Reference proteome</keyword>
<feature type="transmembrane region" description="Helical" evidence="7">
    <location>
        <begin position="95"/>
        <end position="117"/>
    </location>
</feature>
<evidence type="ECO:0000256" key="3">
    <source>
        <dbReference type="ARBA" id="ARBA00022692"/>
    </source>
</evidence>
<evidence type="ECO:0000259" key="8">
    <source>
        <dbReference type="Pfam" id="PF13906"/>
    </source>
</evidence>
<evidence type="ECO:0000256" key="7">
    <source>
        <dbReference type="SAM" id="Phobius"/>
    </source>
</evidence>
<comment type="similarity">
    <text evidence="2">Belongs to the amino acid-polyamine-organocation (APC) superfamily. Cationic amino acid transporter (CAT) (TC 2.A.3.3) family.</text>
</comment>
<evidence type="ECO:0000256" key="6">
    <source>
        <dbReference type="SAM" id="MobiDB-lite"/>
    </source>
</evidence>
<gene>
    <name evidence="9" type="ORF">L484_021831</name>
</gene>
<dbReference type="InterPro" id="IPR002293">
    <property type="entry name" value="AA/rel_permease1"/>
</dbReference>
<dbReference type="PANTHER" id="PTHR43243">
    <property type="entry name" value="INNER MEMBRANE TRANSPORTER YGJI-RELATED"/>
    <property type="match status" value="1"/>
</dbReference>
<feature type="transmembrane region" description="Helical" evidence="7">
    <location>
        <begin position="67"/>
        <end position="88"/>
    </location>
</feature>
<evidence type="ECO:0000256" key="1">
    <source>
        <dbReference type="ARBA" id="ARBA00004141"/>
    </source>
</evidence>
<dbReference type="InterPro" id="IPR029485">
    <property type="entry name" value="CAT_C"/>
</dbReference>
<feature type="transmembrane region" description="Helical" evidence="7">
    <location>
        <begin position="222"/>
        <end position="242"/>
    </location>
</feature>
<dbReference type="Proteomes" id="UP000030645">
    <property type="component" value="Unassembled WGS sequence"/>
</dbReference>
<reference evidence="10" key="1">
    <citation type="submission" date="2013-01" db="EMBL/GenBank/DDBJ databases">
        <title>Draft Genome Sequence of a Mulberry Tree, Morus notabilis C.K. Schneid.</title>
        <authorList>
            <person name="He N."/>
            <person name="Zhao S."/>
        </authorList>
    </citation>
    <scope>NUCLEOTIDE SEQUENCE</scope>
</reference>
<dbReference type="STRING" id="981085.W9QHY5"/>
<dbReference type="GO" id="GO:0016020">
    <property type="term" value="C:membrane"/>
    <property type="evidence" value="ECO:0007669"/>
    <property type="project" value="UniProtKB-SubCell"/>
</dbReference>
<protein>
    <submittedName>
        <fullName evidence="9">Cationic amino acid transporter 9</fullName>
    </submittedName>
</protein>
<sequence length="577" mass="61895">MGTGGGDQNQKSRTNYSPSSSSSSSSSFFSHFLSSALRVKPLHSPSEVSVRTNSGDGLVRRLGMFDLILIGIGASIGAGIFVVTGTVARDAGPGVTISFILAGLSCVLNALCFAELASRFPAVVGGSYLYAYSSFNELTAFLVFTQIMLDYHIGAASIARSLASYVVTILELFPFFKDNIPNWIGHGGEEFFGGVLSINILAPILLVLLTIILCWGVRESSAVNSFMTALKVILVIVVILVGAFEVDTSNWSPFAPNGFKEILTGATVVFFAYVGFDAVANSAEESKRPQRDLPIGIIGSLLVCIALYIGVCLVITGMVPYNLLGEDAPLSEAFTSKGLKYVSVLISIGAVAGLTTTLLVGLYVQSRLYLGLGRDGLLPSIFARVHPRRHTPINSQIWVGIVAGVLAGLFNVTVLSHILSVGSLTGYSVVAACVLSLRWKDKTSSQISSSSWREGIICLFMVALGGFVSGLYYRVNISIVFLLLALVVAVLACIALYFHQVYGDTPGFSCPGVPLVPAVCIFFNMFLFAQLHYEAWIRFIVLGIITIGVYAFYGQYHADPKSQETVIYYRAPGEETR</sequence>
<dbReference type="OrthoDB" id="5982228at2759"/>
<feature type="transmembrane region" description="Helical" evidence="7">
    <location>
        <begin position="129"/>
        <end position="149"/>
    </location>
</feature>
<dbReference type="PIRSF" id="PIRSF006060">
    <property type="entry name" value="AA_transporter"/>
    <property type="match status" value="1"/>
</dbReference>
<feature type="transmembrane region" description="Helical" evidence="7">
    <location>
        <begin position="451"/>
        <end position="473"/>
    </location>
</feature>
<feature type="transmembrane region" description="Helical" evidence="7">
    <location>
        <begin position="295"/>
        <end position="321"/>
    </location>
</feature>
<keyword evidence="4 7" id="KW-1133">Transmembrane helix</keyword>
<dbReference type="PANTHER" id="PTHR43243:SF45">
    <property type="entry name" value="CATIONIC AMINO ACID TRANSPORTER 9, CHLOROPLASTIC"/>
    <property type="match status" value="1"/>
</dbReference>
<comment type="subcellular location">
    <subcellularLocation>
        <location evidence="1">Membrane</location>
        <topology evidence="1">Multi-pass membrane protein</topology>
    </subcellularLocation>
</comment>
<evidence type="ECO:0000256" key="2">
    <source>
        <dbReference type="ARBA" id="ARBA00008572"/>
    </source>
</evidence>
<accession>W9QHY5</accession>
<proteinExistence type="inferred from homology"/>
<evidence type="ECO:0000313" key="10">
    <source>
        <dbReference type="Proteomes" id="UP000030645"/>
    </source>
</evidence>
<evidence type="ECO:0000256" key="5">
    <source>
        <dbReference type="ARBA" id="ARBA00023136"/>
    </source>
</evidence>
<dbReference type="Pfam" id="PF13520">
    <property type="entry name" value="AA_permease_2"/>
    <property type="match status" value="1"/>
</dbReference>
<feature type="transmembrane region" description="Helical" evidence="7">
    <location>
        <begin position="397"/>
        <end position="415"/>
    </location>
</feature>
<evidence type="ECO:0000313" key="9">
    <source>
        <dbReference type="EMBL" id="EXB37625.1"/>
    </source>
</evidence>